<proteinExistence type="predicted"/>
<protein>
    <submittedName>
        <fullName evidence="1">Uncharacterized protein</fullName>
    </submittedName>
</protein>
<organism evidence="1 2">
    <name type="scientific">Clostridium porci</name>
    <dbReference type="NCBI Taxonomy" id="2605778"/>
    <lineage>
        <taxon>Bacteria</taxon>
        <taxon>Bacillati</taxon>
        <taxon>Bacillota</taxon>
        <taxon>Clostridia</taxon>
        <taxon>Eubacteriales</taxon>
        <taxon>Clostridiaceae</taxon>
        <taxon>Clostridium</taxon>
    </lineage>
</organism>
<evidence type="ECO:0000313" key="1">
    <source>
        <dbReference type="EMBL" id="MSS36609.1"/>
    </source>
</evidence>
<sequence length="79" mass="8855">MKQTMVYIGPSIQNVIVTGTAFYGGYPPHIEAALRRHPYLNDLMVPVQELSHARKEVRNPESALGRIYRKAEGGNLYGL</sequence>
<dbReference type="EMBL" id="VUMD01000006">
    <property type="protein sequence ID" value="MSS36609.1"/>
    <property type="molecule type" value="Genomic_DNA"/>
</dbReference>
<comment type="caution">
    <text evidence="1">The sequence shown here is derived from an EMBL/GenBank/DDBJ whole genome shotgun (WGS) entry which is preliminary data.</text>
</comment>
<dbReference type="AlphaFoldDB" id="A0A7X2TC57"/>
<name>A0A7X2TC57_9CLOT</name>
<evidence type="ECO:0000313" key="2">
    <source>
        <dbReference type="Proteomes" id="UP000429958"/>
    </source>
</evidence>
<dbReference type="Proteomes" id="UP000429958">
    <property type="component" value="Unassembled WGS sequence"/>
</dbReference>
<gene>
    <name evidence="1" type="ORF">FYJ39_08495</name>
</gene>
<reference evidence="1 2" key="1">
    <citation type="submission" date="2019-08" db="EMBL/GenBank/DDBJ databases">
        <title>In-depth cultivation of the pig gut microbiome towards novel bacterial diversity and tailored functional studies.</title>
        <authorList>
            <person name="Wylensek D."/>
            <person name="Hitch T.C.A."/>
            <person name="Clavel T."/>
        </authorList>
    </citation>
    <scope>NUCLEOTIDE SEQUENCE [LARGE SCALE GENOMIC DNA]</scope>
    <source>
        <strain evidence="1 2">WCA-389-WT-23D1</strain>
    </source>
</reference>
<dbReference type="RefSeq" id="WP_154472054.1">
    <property type="nucleotide sequence ID" value="NZ_DBEWUL010000027.1"/>
</dbReference>
<keyword evidence="2" id="KW-1185">Reference proteome</keyword>
<accession>A0A7X2TC57</accession>